<dbReference type="AlphaFoldDB" id="N1UYN1"/>
<sequence>MRFARTSKLVGLAAMAALVLSACGGGGGTGGGDGADASAVITANSTEPQNPLVPTNTNEVGGGRVVDLIFEGLISYDASGAPVNEVAESIETTDSQNYTITLKPDQTFTNGDPVTASSFVDAWNYGAAAENAQLSQYFFESIAGYEEVSAEDSKENEMSGLKVVDDRTFTVKLAQPESDWPLRLGYTAFSPLPEVAFEDMESFGENPVGNGPYMLAGEGAWQHDVQIELVPNPDYQGTRTPQNEGITFKFYSGFEAAYQDLLANNLDLLDTIPPSSLKNFKTDLGEGRYLEKPYAGNQTITIPTYLDEWSGEAGELRRKAISLAINRPEITEVIFSGGRQPATEFTAPVIDGYSEEIEGNEVLEFNPEKARELWAQADEIDPWGDKVFTISYNSDGGHKEWIDAVANSIKNELGIEAQGKPYATFAEVREVATSKTLEGALRTGWQADYPSLYNFLGPLFGTGAGSNDGDYSSKEFDSKLREGLSAASPEEGFSAFNEAQEILLQDLPAVPLWYQVRQVGWSESVDNVDTAWNGVPVYHEITRK</sequence>
<dbReference type="EMBL" id="ANPE02000072">
    <property type="protein sequence ID" value="EMY35501.1"/>
    <property type="molecule type" value="Genomic_DNA"/>
</dbReference>
<name>N1UYN1_9MICC</name>
<dbReference type="PANTHER" id="PTHR30290:SF83">
    <property type="entry name" value="ABC TRANSPORTER SUBSTRATE-BINDING PROTEIN"/>
    <property type="match status" value="1"/>
</dbReference>
<dbReference type="GO" id="GO:1904680">
    <property type="term" value="F:peptide transmembrane transporter activity"/>
    <property type="evidence" value="ECO:0007669"/>
    <property type="project" value="TreeGrafter"/>
</dbReference>
<dbReference type="Pfam" id="PF00496">
    <property type="entry name" value="SBP_bac_5"/>
    <property type="match status" value="1"/>
</dbReference>
<dbReference type="GO" id="GO:0043190">
    <property type="term" value="C:ATP-binding cassette (ABC) transporter complex"/>
    <property type="evidence" value="ECO:0007669"/>
    <property type="project" value="InterPro"/>
</dbReference>
<dbReference type="PROSITE" id="PS51257">
    <property type="entry name" value="PROKAR_LIPOPROTEIN"/>
    <property type="match status" value="1"/>
</dbReference>
<proteinExistence type="predicted"/>
<comment type="caution">
    <text evidence="3">The sequence shown here is derived from an EMBL/GenBank/DDBJ whole genome shotgun (WGS) entry which is preliminary data.</text>
</comment>
<feature type="signal peptide" evidence="1">
    <location>
        <begin position="1"/>
        <end position="24"/>
    </location>
</feature>
<dbReference type="PANTHER" id="PTHR30290">
    <property type="entry name" value="PERIPLASMIC BINDING COMPONENT OF ABC TRANSPORTER"/>
    <property type="match status" value="1"/>
</dbReference>
<dbReference type="SUPFAM" id="SSF53850">
    <property type="entry name" value="Periplasmic binding protein-like II"/>
    <property type="match status" value="1"/>
</dbReference>
<dbReference type="InterPro" id="IPR039424">
    <property type="entry name" value="SBP_5"/>
</dbReference>
<dbReference type="GO" id="GO:0042597">
    <property type="term" value="C:periplasmic space"/>
    <property type="evidence" value="ECO:0007669"/>
    <property type="project" value="UniProtKB-ARBA"/>
</dbReference>
<dbReference type="Gene3D" id="3.40.190.10">
    <property type="entry name" value="Periplasmic binding protein-like II"/>
    <property type="match status" value="1"/>
</dbReference>
<dbReference type="Proteomes" id="UP000010729">
    <property type="component" value="Unassembled WGS sequence"/>
</dbReference>
<gene>
    <name evidence="3" type="ORF">D477_004272</name>
</gene>
<dbReference type="InterPro" id="IPR030678">
    <property type="entry name" value="Peptide/Ni-bd"/>
</dbReference>
<dbReference type="CDD" id="cd00995">
    <property type="entry name" value="PBP2_NikA_DppA_OppA_like"/>
    <property type="match status" value="1"/>
</dbReference>
<protein>
    <submittedName>
        <fullName evidence="3">ABC-type oligopeptide transport system</fullName>
    </submittedName>
</protein>
<dbReference type="Gene3D" id="3.90.76.10">
    <property type="entry name" value="Dipeptide-binding Protein, Domain 1"/>
    <property type="match status" value="1"/>
</dbReference>
<dbReference type="RefSeq" id="WP_005267548.1">
    <property type="nucleotide sequence ID" value="NZ_ANPE02000072.1"/>
</dbReference>
<accession>N1UYN1</accession>
<dbReference type="PIRSF" id="PIRSF002741">
    <property type="entry name" value="MppA"/>
    <property type="match status" value="1"/>
</dbReference>
<evidence type="ECO:0000259" key="2">
    <source>
        <dbReference type="Pfam" id="PF00496"/>
    </source>
</evidence>
<evidence type="ECO:0000256" key="1">
    <source>
        <dbReference type="SAM" id="SignalP"/>
    </source>
</evidence>
<dbReference type="GO" id="GO:0015833">
    <property type="term" value="P:peptide transport"/>
    <property type="evidence" value="ECO:0007669"/>
    <property type="project" value="TreeGrafter"/>
</dbReference>
<organism evidence="3 4">
    <name type="scientific">Arthrobacter crystallopoietes BAB-32</name>
    <dbReference type="NCBI Taxonomy" id="1246476"/>
    <lineage>
        <taxon>Bacteria</taxon>
        <taxon>Bacillati</taxon>
        <taxon>Actinomycetota</taxon>
        <taxon>Actinomycetes</taxon>
        <taxon>Micrococcales</taxon>
        <taxon>Micrococcaceae</taxon>
        <taxon>Crystallibacter</taxon>
    </lineage>
</organism>
<keyword evidence="4" id="KW-1185">Reference proteome</keyword>
<feature type="chain" id="PRO_5039152873" evidence="1">
    <location>
        <begin position="25"/>
        <end position="544"/>
    </location>
</feature>
<keyword evidence="1" id="KW-0732">Signal</keyword>
<dbReference type="OrthoDB" id="9046151at2"/>
<evidence type="ECO:0000313" key="3">
    <source>
        <dbReference type="EMBL" id="EMY35501.1"/>
    </source>
</evidence>
<feature type="domain" description="Solute-binding protein family 5" evidence="2">
    <location>
        <begin position="82"/>
        <end position="466"/>
    </location>
</feature>
<dbReference type="InterPro" id="IPR000914">
    <property type="entry name" value="SBP_5_dom"/>
</dbReference>
<dbReference type="Gene3D" id="3.10.105.10">
    <property type="entry name" value="Dipeptide-binding Protein, Domain 3"/>
    <property type="match status" value="1"/>
</dbReference>
<evidence type="ECO:0000313" key="4">
    <source>
        <dbReference type="Proteomes" id="UP000010729"/>
    </source>
</evidence>
<reference evidence="3 4" key="1">
    <citation type="journal article" date="2013" name="Genome Announc.">
        <title>Draft Genome Sequence of Arthrobacter crystallopoietes Strain BAB-32, Revealing Genes for Bioremediation.</title>
        <authorList>
            <person name="Joshi M.N."/>
            <person name="Pandit A.S."/>
            <person name="Sharma A."/>
            <person name="Pandya R.V."/>
            <person name="Desai S.M."/>
            <person name="Saxena A.K."/>
            <person name="Bagatharia S.B."/>
        </authorList>
    </citation>
    <scope>NUCLEOTIDE SEQUENCE [LARGE SCALE GENOMIC DNA]</scope>
    <source>
        <strain evidence="3 4">BAB-32</strain>
    </source>
</reference>